<reference evidence="8" key="3">
    <citation type="submission" date="2015-06" db="UniProtKB">
        <authorList>
            <consortium name="EnsemblMetazoa"/>
        </authorList>
    </citation>
    <scope>IDENTIFICATION</scope>
</reference>
<reference evidence="7 9" key="2">
    <citation type="journal article" date="2013" name="Nature">
        <title>Insights into bilaterian evolution from three spiralian genomes.</title>
        <authorList>
            <person name="Simakov O."/>
            <person name="Marletaz F."/>
            <person name="Cho S.J."/>
            <person name="Edsinger-Gonzales E."/>
            <person name="Havlak P."/>
            <person name="Hellsten U."/>
            <person name="Kuo D.H."/>
            <person name="Larsson T."/>
            <person name="Lv J."/>
            <person name="Arendt D."/>
            <person name="Savage R."/>
            <person name="Osoegawa K."/>
            <person name="de Jong P."/>
            <person name="Grimwood J."/>
            <person name="Chapman J.A."/>
            <person name="Shapiro H."/>
            <person name="Aerts A."/>
            <person name="Otillar R.P."/>
            <person name="Terry A.Y."/>
            <person name="Boore J.L."/>
            <person name="Grigoriev I.V."/>
            <person name="Lindberg D.R."/>
            <person name="Seaver E.C."/>
            <person name="Weisblat D.A."/>
            <person name="Putnam N.H."/>
            <person name="Rokhsar D.S."/>
        </authorList>
    </citation>
    <scope>NUCLEOTIDE SEQUENCE</scope>
    <source>
        <strain evidence="7 9">I ESC-2004</strain>
    </source>
</reference>
<gene>
    <name evidence="7" type="ORF">CAPTEDRAFT_183936</name>
</gene>
<dbReference type="STRING" id="283909.R7UXU6"/>
<keyword evidence="2" id="KW-0813">Transport</keyword>
<evidence type="ECO:0000256" key="4">
    <source>
        <dbReference type="ARBA" id="ARBA00022927"/>
    </source>
</evidence>
<dbReference type="EMBL" id="KB298780">
    <property type="protein sequence ID" value="ELU08757.1"/>
    <property type="molecule type" value="Genomic_DNA"/>
</dbReference>
<reference evidence="9" key="1">
    <citation type="submission" date="2012-12" db="EMBL/GenBank/DDBJ databases">
        <authorList>
            <person name="Hellsten U."/>
            <person name="Grimwood J."/>
            <person name="Chapman J.A."/>
            <person name="Shapiro H."/>
            <person name="Aerts A."/>
            <person name="Otillar R.P."/>
            <person name="Terry A.Y."/>
            <person name="Boore J.L."/>
            <person name="Simakov O."/>
            <person name="Marletaz F."/>
            <person name="Cho S.-J."/>
            <person name="Edsinger-Gonzales E."/>
            <person name="Havlak P."/>
            <person name="Kuo D.-H."/>
            <person name="Larsson T."/>
            <person name="Lv J."/>
            <person name="Arendt D."/>
            <person name="Savage R."/>
            <person name="Osoegawa K."/>
            <person name="de Jong P."/>
            <person name="Lindberg D.R."/>
            <person name="Seaver E.C."/>
            <person name="Weisblat D.A."/>
            <person name="Putnam N.H."/>
            <person name="Grigoriev I.V."/>
            <person name="Rokhsar D.S."/>
        </authorList>
    </citation>
    <scope>NUCLEOTIDE SEQUENCE</scope>
    <source>
        <strain evidence="9">I ESC-2004</strain>
    </source>
</reference>
<dbReference type="InterPro" id="IPR019452">
    <property type="entry name" value="VPS39/TGF_beta_rcpt-assoc_1"/>
</dbReference>
<keyword evidence="3" id="KW-0963">Cytoplasm</keyword>
<dbReference type="OMA" id="MFVTSEG"/>
<evidence type="ECO:0000256" key="1">
    <source>
        <dbReference type="ARBA" id="ARBA00004496"/>
    </source>
</evidence>
<dbReference type="Pfam" id="PF10367">
    <property type="entry name" value="zf-Vps39_C"/>
    <property type="match status" value="1"/>
</dbReference>
<comment type="subcellular location">
    <subcellularLocation>
        <location evidence="1">Cytoplasm</location>
    </subcellularLocation>
</comment>
<dbReference type="InterPro" id="IPR032914">
    <property type="entry name" value="Vam6/VPS39/TRAP1"/>
</dbReference>
<dbReference type="GO" id="GO:0034058">
    <property type="term" value="P:endosomal vesicle fusion"/>
    <property type="evidence" value="ECO:0007669"/>
    <property type="project" value="TreeGrafter"/>
</dbReference>
<dbReference type="PROSITE" id="PS50236">
    <property type="entry name" value="CHCR"/>
    <property type="match status" value="1"/>
</dbReference>
<dbReference type="PANTHER" id="PTHR12894:SF27">
    <property type="entry name" value="TRANSFORMING GROWTH FACTOR-BETA RECEPTOR-ASSOCIATED PROTEIN 1"/>
    <property type="match status" value="1"/>
</dbReference>
<dbReference type="AlphaFoldDB" id="R7UXU6"/>
<evidence type="ECO:0000256" key="5">
    <source>
        <dbReference type="PROSITE-ProRule" id="PRU01006"/>
    </source>
</evidence>
<proteinExistence type="predicted"/>
<dbReference type="GO" id="GO:0006914">
    <property type="term" value="P:autophagy"/>
    <property type="evidence" value="ECO:0007669"/>
    <property type="project" value="TreeGrafter"/>
</dbReference>
<dbReference type="GO" id="GO:0016020">
    <property type="term" value="C:membrane"/>
    <property type="evidence" value="ECO:0007669"/>
    <property type="project" value="TreeGrafter"/>
</dbReference>
<dbReference type="Pfam" id="PF10366">
    <property type="entry name" value="Vps39_1"/>
    <property type="match status" value="1"/>
</dbReference>
<dbReference type="Proteomes" id="UP000014760">
    <property type="component" value="Unassembled WGS sequence"/>
</dbReference>
<keyword evidence="4" id="KW-0653">Protein transport</keyword>
<dbReference type="EMBL" id="AMQN01006617">
    <property type="status" value="NOT_ANNOTATED_CDS"/>
    <property type="molecule type" value="Genomic_DNA"/>
</dbReference>
<dbReference type="InterPro" id="IPR001180">
    <property type="entry name" value="CNH_dom"/>
</dbReference>
<evidence type="ECO:0000256" key="3">
    <source>
        <dbReference type="ARBA" id="ARBA00022490"/>
    </source>
</evidence>
<dbReference type="HOGENOM" id="CLU_004190_3_0_1"/>
<dbReference type="OrthoDB" id="10258882at2759"/>
<keyword evidence="9" id="KW-1185">Reference proteome</keyword>
<name>R7UXU6_CAPTE</name>
<dbReference type="GO" id="GO:0006886">
    <property type="term" value="P:intracellular protein transport"/>
    <property type="evidence" value="ECO:0007669"/>
    <property type="project" value="UniProtKB-UniRule"/>
</dbReference>
<dbReference type="PROSITE" id="PS50219">
    <property type="entry name" value="CNH"/>
    <property type="match status" value="1"/>
</dbReference>
<dbReference type="GO" id="GO:0005737">
    <property type="term" value="C:cytoplasm"/>
    <property type="evidence" value="ECO:0007669"/>
    <property type="project" value="UniProtKB-SubCell"/>
</dbReference>
<dbReference type="InterPro" id="IPR000547">
    <property type="entry name" value="Clathrin_H-chain/VPS_repeat"/>
</dbReference>
<dbReference type="InterPro" id="IPR019453">
    <property type="entry name" value="VPS39/TGFA1_Znf"/>
</dbReference>
<dbReference type="PANTHER" id="PTHR12894">
    <property type="entry name" value="CNH DOMAIN CONTAINING"/>
    <property type="match status" value="1"/>
</dbReference>
<evidence type="ECO:0000256" key="2">
    <source>
        <dbReference type="ARBA" id="ARBA00022448"/>
    </source>
</evidence>
<feature type="repeat" description="CHCR" evidence="5">
    <location>
        <begin position="558"/>
        <end position="722"/>
    </location>
</feature>
<evidence type="ECO:0000313" key="9">
    <source>
        <dbReference type="Proteomes" id="UP000014760"/>
    </source>
</evidence>
<feature type="domain" description="CNH" evidence="6">
    <location>
        <begin position="23"/>
        <end position="295"/>
    </location>
</feature>
<evidence type="ECO:0000313" key="8">
    <source>
        <dbReference type="EnsemblMetazoa" id="CapteP183936"/>
    </source>
</evidence>
<evidence type="ECO:0000313" key="7">
    <source>
        <dbReference type="EMBL" id="ELU08757.1"/>
    </source>
</evidence>
<organism evidence="7">
    <name type="scientific">Capitella teleta</name>
    <name type="common">Polychaete worm</name>
    <dbReference type="NCBI Taxonomy" id="283909"/>
    <lineage>
        <taxon>Eukaryota</taxon>
        <taxon>Metazoa</taxon>
        <taxon>Spiralia</taxon>
        <taxon>Lophotrochozoa</taxon>
        <taxon>Annelida</taxon>
        <taxon>Polychaeta</taxon>
        <taxon>Sedentaria</taxon>
        <taxon>Scolecida</taxon>
        <taxon>Capitellidae</taxon>
        <taxon>Capitella</taxon>
    </lineage>
</organism>
<dbReference type="Pfam" id="PF00780">
    <property type="entry name" value="CNH"/>
    <property type="match status" value="1"/>
</dbReference>
<dbReference type="EnsemblMetazoa" id="CapteT183936">
    <property type="protein sequence ID" value="CapteP183936"/>
    <property type="gene ID" value="CapteG183936"/>
</dbReference>
<protein>
    <recommendedName>
        <fullName evidence="6">CNH domain-containing protein</fullName>
    </recommendedName>
</protein>
<sequence>MSIKAFELVPAIERFQLMSERALTKIVCIESCGKNIYIGTDDCFVVHYLMEEQTNQQTGKMTFTSQKIGHKYLGVKKPVLELKSASALNRLMILCDSTLSMMNMMDLEPVVGGAKIRAVTSFCVNAQPLNNSPFSVEICVALKRKSLQVYLITEDRIQLMKDISTSSPPISMALTGEHLCFATSDLYSIINIQTSQTQELFTFDESLKPTVTNISRGEFLLSAPSALGMFAMANGMSQRPPLRWSDNLLSVAYYHPYVLALNDEFVTIHSVLDQQQKQSLPFKGGCHLGHFDGRLFVASGRDVYALVPVPVQKQLQNLLSLQRVHEALDLARSALKTGALPTAAFQRIQLQVGFIEFAAQNFEEARQLFLSASLDVRELISLYPNMLPPTCPFTRQIPPLHDMADIVQVAQKDHSKICIFQEFLLEYLKEIDASSKNIPHKQEVHSALLKLYAELNPAALPAFIQSDRLCHSPDCIEHLKKHGCHHAIALLHCVHGDNTHALKIWTQIVDGELQDDSFPGFNFIVDFITKLKNETVVWENIDWLLEQDESMAVQVLISNQSSKSADKFHVDGLLERLSGYPIAMKSYLEFLVLEKELPVERFHTHLSVLYLDDVLQLMNSPTPNAAQIESARKKLQHLLQMSNLYRVQLILGKVKQTELYTECAILYAKLEEHDKALRLLVHKVKDYKTAEMYCLVNSSADDLALRGRLFHLLLSLYLDSNHERHESLVGPAIDLLNRNRHYFNTAKVLEMIPDNWSVGLLSHFLTSSIRQHLHQSRTVHLHRMLSRTHHLQLKSDNIRLDSAYITLKDDVLCSVCGRDFTDPSFARYPNGVIAHISCITSKHVCPVTGKLFGTAPTSSPSNQHSPSGDSR</sequence>
<accession>R7UXU6</accession>
<evidence type="ECO:0000259" key="6">
    <source>
        <dbReference type="PROSITE" id="PS50219"/>
    </source>
</evidence>